<dbReference type="InterPro" id="IPR027417">
    <property type="entry name" value="P-loop_NTPase"/>
</dbReference>
<reference evidence="2" key="1">
    <citation type="journal article" date="2021" name="Proc. Natl. Acad. Sci. U.S.A.">
        <title>A Catalog of Tens of Thousands of Viruses from Human Metagenomes Reveals Hidden Associations with Chronic Diseases.</title>
        <authorList>
            <person name="Tisza M.J."/>
            <person name="Buck C.B."/>
        </authorList>
    </citation>
    <scope>NUCLEOTIDE SEQUENCE</scope>
    <source>
        <strain evidence="2">Ct3r22</strain>
    </source>
</reference>
<sequence>MYPRRLVLKNFLSFESLEYDFVHKPIAVIGENRTQDDQLSNGTGKTSVGQGLFYGIYGVNLRGNIDKKLIRYGFDTAYICVQIYCPIRKQTLSIEREIRTKSSSTLRLSLIDEEEKVTPVTCATVLDGNRYIANWIEISAEDAKSYYIVTKDNYNSFFKASNTEKLALISRFINFSKIDKTKDVIVEKIDKINDEKRSLEDEKSLLTGKLSVYKEQLEQENSKDQESERNERIEEIQQEIQKIDRKTQDLQILLGSHQKDLEDKLKEKENLEQIKEKVEKELSSIDLSRFQEVYSEIDKDLNQYKEDKRVTEKEIDKHNDRIKELKSIINSIDNILSGVIICPKCHHEFLLKCDKNIDELKEEKDECNSSIEKAKEEKDECNQIIIDLDEVIKEYNSLRKETENEESSILQSQRSIKNKLNTVIQSIDAIDTQILKLNKDLKSGKLEVELADETIKRKEKLIQEILKEPLKEKDTSNIEKQIESINKSISKINLKIEDKANDTFNINQWIQRFKDFKMYLAMEQLKNIQFSANDILKKMGSDLRLMIEGFKKGANGKLKEEITPYIFRDEMELFTFYSEGEKARCEIALILALQSMINTTKKYGGIQFLLIDEILESVDSLGIENITTSISFLEQPILIVTHVPKLNEEISQIRIIKENGVSRLEV</sequence>
<evidence type="ECO:0000256" key="1">
    <source>
        <dbReference type="SAM" id="Coils"/>
    </source>
</evidence>
<proteinExistence type="predicted"/>
<feature type="coiled-coil region" evidence="1">
    <location>
        <begin position="182"/>
        <end position="408"/>
    </location>
</feature>
<keyword evidence="1" id="KW-0175">Coiled coil</keyword>
<name>A0A8S5V0U2_9CAUD</name>
<evidence type="ECO:0000313" key="2">
    <source>
        <dbReference type="EMBL" id="DAG00368.1"/>
    </source>
</evidence>
<dbReference type="PANTHER" id="PTHR32114:SF2">
    <property type="entry name" value="ABC TRANSPORTER ABCH.3"/>
    <property type="match status" value="1"/>
</dbReference>
<dbReference type="PANTHER" id="PTHR32114">
    <property type="entry name" value="ABC TRANSPORTER ABCH.3"/>
    <property type="match status" value="1"/>
</dbReference>
<dbReference type="Gene3D" id="3.40.50.300">
    <property type="entry name" value="P-loop containing nucleotide triphosphate hydrolases"/>
    <property type="match status" value="2"/>
</dbReference>
<accession>A0A8S5V0U2</accession>
<protein>
    <submittedName>
        <fullName evidence="2">STRUCTURAL MAINTENANCE OF CHROMOSOMES PROTEIN</fullName>
    </submittedName>
</protein>
<organism evidence="2">
    <name type="scientific">Siphoviridae sp. ct3r22</name>
    <dbReference type="NCBI Taxonomy" id="2825325"/>
    <lineage>
        <taxon>Viruses</taxon>
        <taxon>Duplodnaviria</taxon>
        <taxon>Heunggongvirae</taxon>
        <taxon>Uroviricota</taxon>
        <taxon>Caudoviricetes</taxon>
    </lineage>
</organism>
<dbReference type="SUPFAM" id="SSF52540">
    <property type="entry name" value="P-loop containing nucleoside triphosphate hydrolases"/>
    <property type="match status" value="2"/>
</dbReference>
<dbReference type="EMBL" id="BK016180">
    <property type="protein sequence ID" value="DAG00368.1"/>
    <property type="molecule type" value="Genomic_DNA"/>
</dbReference>